<evidence type="ECO:0000313" key="4">
    <source>
        <dbReference type="Proteomes" id="UP000189739"/>
    </source>
</evidence>
<comment type="caution">
    <text evidence="3">The sequence shown here is derived from an EMBL/GenBank/DDBJ whole genome shotgun (WGS) entry which is preliminary data.</text>
</comment>
<dbReference type="InterPro" id="IPR032466">
    <property type="entry name" value="Metal_Hydrolase"/>
</dbReference>
<gene>
    <name evidence="3" type="ORF">BC343_18195</name>
</gene>
<dbReference type="InterPro" id="IPR013108">
    <property type="entry name" value="Amidohydro_3"/>
</dbReference>
<reference evidence="3 4" key="1">
    <citation type="submission" date="2016-07" db="EMBL/GenBank/DDBJ databases">
        <title>Genomic analysis of zinc-resistant bacterium Mucilaginibacter pedocola TBZ30.</title>
        <authorList>
            <person name="Huang J."/>
            <person name="Tang J."/>
        </authorList>
    </citation>
    <scope>NUCLEOTIDE SEQUENCE [LARGE SCALE GENOMIC DNA]</scope>
    <source>
        <strain evidence="3 4">TBZ30</strain>
    </source>
</reference>
<dbReference type="Gene3D" id="3.10.310.70">
    <property type="match status" value="1"/>
</dbReference>
<dbReference type="Pfam" id="PF07969">
    <property type="entry name" value="Amidohydro_3"/>
    <property type="match status" value="1"/>
</dbReference>
<proteinExistence type="predicted"/>
<dbReference type="Gene3D" id="3.20.20.140">
    <property type="entry name" value="Metal-dependent hydrolases"/>
    <property type="match status" value="1"/>
</dbReference>
<organism evidence="3 4">
    <name type="scientific">Mucilaginibacter pedocola</name>
    <dbReference type="NCBI Taxonomy" id="1792845"/>
    <lineage>
        <taxon>Bacteria</taxon>
        <taxon>Pseudomonadati</taxon>
        <taxon>Bacteroidota</taxon>
        <taxon>Sphingobacteriia</taxon>
        <taxon>Sphingobacteriales</taxon>
        <taxon>Sphingobacteriaceae</taxon>
        <taxon>Mucilaginibacter</taxon>
    </lineage>
</organism>
<evidence type="ECO:0000259" key="2">
    <source>
        <dbReference type="Pfam" id="PF07969"/>
    </source>
</evidence>
<accession>A0A1S9P7T7</accession>
<feature type="chain" id="PRO_5012052003" description="Amidohydrolase 3 domain-containing protein" evidence="1">
    <location>
        <begin position="20"/>
        <end position="556"/>
    </location>
</feature>
<name>A0A1S9P7T7_9SPHI</name>
<dbReference type="InterPro" id="IPR011059">
    <property type="entry name" value="Metal-dep_hydrolase_composite"/>
</dbReference>
<dbReference type="Gene3D" id="2.30.40.10">
    <property type="entry name" value="Urease, subunit C, domain 1"/>
    <property type="match status" value="1"/>
</dbReference>
<dbReference type="PANTHER" id="PTHR22642">
    <property type="entry name" value="IMIDAZOLONEPROPIONASE"/>
    <property type="match status" value="1"/>
</dbReference>
<dbReference type="EMBL" id="MBTF01000038">
    <property type="protein sequence ID" value="OOQ56907.1"/>
    <property type="molecule type" value="Genomic_DNA"/>
</dbReference>
<dbReference type="SUPFAM" id="SSF51338">
    <property type="entry name" value="Composite domain of metallo-dependent hydrolases"/>
    <property type="match status" value="1"/>
</dbReference>
<dbReference type="CDD" id="cd01300">
    <property type="entry name" value="YtcJ_like"/>
    <property type="match status" value="1"/>
</dbReference>
<dbReference type="STRING" id="1792845.BC343_18195"/>
<feature type="domain" description="Amidohydrolase 3" evidence="2">
    <location>
        <begin position="69"/>
        <end position="553"/>
    </location>
</feature>
<protein>
    <recommendedName>
        <fullName evidence="2">Amidohydrolase 3 domain-containing protein</fullName>
    </recommendedName>
</protein>
<dbReference type="GO" id="GO:0016810">
    <property type="term" value="F:hydrolase activity, acting on carbon-nitrogen (but not peptide) bonds"/>
    <property type="evidence" value="ECO:0007669"/>
    <property type="project" value="InterPro"/>
</dbReference>
<keyword evidence="4" id="KW-1185">Reference proteome</keyword>
<dbReference type="SUPFAM" id="SSF51556">
    <property type="entry name" value="Metallo-dependent hydrolases"/>
    <property type="match status" value="1"/>
</dbReference>
<dbReference type="PANTHER" id="PTHR22642:SF2">
    <property type="entry name" value="PROTEIN LONG AFTER FAR-RED 3"/>
    <property type="match status" value="1"/>
</dbReference>
<dbReference type="AlphaFoldDB" id="A0A1S9P7T7"/>
<keyword evidence="1" id="KW-0732">Signal</keyword>
<evidence type="ECO:0000256" key="1">
    <source>
        <dbReference type="SAM" id="SignalP"/>
    </source>
</evidence>
<dbReference type="RefSeq" id="WP_078351324.1">
    <property type="nucleotide sequence ID" value="NZ_MBTF01000038.1"/>
</dbReference>
<dbReference type="InterPro" id="IPR033932">
    <property type="entry name" value="YtcJ-like"/>
</dbReference>
<dbReference type="OrthoDB" id="9767366at2"/>
<dbReference type="Proteomes" id="UP000189739">
    <property type="component" value="Unassembled WGS sequence"/>
</dbReference>
<evidence type="ECO:0000313" key="3">
    <source>
        <dbReference type="EMBL" id="OOQ56907.1"/>
    </source>
</evidence>
<sequence length="556" mass="61210">MKKIYMLLLLLLLRLPLHAQQADLILTGGNIITLQQKGDRAQAIAMANGKILAIGSNADIAKYAGSNTKTIQLNGKTVVPGFNDAHQHPAPLYPFEAVYATLRVDTVTSMKNLIALIKKKAAITPKGMLIRGVGYNETALGGQPIRDSLDKATTDHPVFISHVSGHLAAANSYLMDKAGITEATKDPAGGLFERYLHTNTPDGICKESAMGYLRKAKVTNPPQPTEEQEMAGYRLYFNQVLASGVTSIGDANTSPQKVEVYRKLAAENFPMRFNLLIWWEYLDQVLNGNIAKTETDNLRIAGIKVVQGNSLSGKTCWLMDPYEMINPLTGKQDYYGIPPARSQAGLDSLFWKIHHAGWQIACHSNGDREITMVISAIEKAQQQDTRPNPRHRIEHCSITNQKILDDIKKDGIVPVFHNYLYELGEKMAVYGDKRLSMLHPTRTAQEMGIIYALHSDAPISVYPAMIRLGSTVARKTKEGVVIGANQRIDAEDAIKAYCSGGAYTTYEEKKKGSLLPGYFADMVILNEDPTAIDPDKIRDIVVNTTIVGGKVVYQAK</sequence>
<feature type="signal peptide" evidence="1">
    <location>
        <begin position="1"/>
        <end position="19"/>
    </location>
</feature>